<keyword evidence="3" id="KW-0479">Metal-binding</keyword>
<keyword evidence="5" id="KW-0408">Iron</keyword>
<proteinExistence type="inferred from homology"/>
<evidence type="ECO:0000313" key="7">
    <source>
        <dbReference type="EMBL" id="KAK7816376.1"/>
    </source>
</evidence>
<dbReference type="Pfam" id="PF00067">
    <property type="entry name" value="p450"/>
    <property type="match status" value="1"/>
</dbReference>
<name>A0AAW0IQK9_QUESU</name>
<evidence type="ECO:0000256" key="3">
    <source>
        <dbReference type="ARBA" id="ARBA00022723"/>
    </source>
</evidence>
<dbReference type="EMBL" id="PKMF04000944">
    <property type="protein sequence ID" value="KAK7816376.1"/>
    <property type="molecule type" value="Genomic_DNA"/>
</dbReference>
<evidence type="ECO:0000256" key="6">
    <source>
        <dbReference type="SAM" id="MobiDB-lite"/>
    </source>
</evidence>
<evidence type="ECO:0000256" key="1">
    <source>
        <dbReference type="ARBA" id="ARBA00010617"/>
    </source>
</evidence>
<dbReference type="AlphaFoldDB" id="A0AAW0IQK9"/>
<accession>A0AAW0IQK9</accession>
<dbReference type="InterPro" id="IPR001128">
    <property type="entry name" value="Cyt_P450"/>
</dbReference>
<reference evidence="7 8" key="1">
    <citation type="journal article" date="2018" name="Sci. Data">
        <title>The draft genome sequence of cork oak.</title>
        <authorList>
            <person name="Ramos A.M."/>
            <person name="Usie A."/>
            <person name="Barbosa P."/>
            <person name="Barros P.M."/>
            <person name="Capote T."/>
            <person name="Chaves I."/>
            <person name="Simoes F."/>
            <person name="Abreu I."/>
            <person name="Carrasquinho I."/>
            <person name="Faro C."/>
            <person name="Guimaraes J.B."/>
            <person name="Mendonca D."/>
            <person name="Nobrega F."/>
            <person name="Rodrigues L."/>
            <person name="Saibo N.J.M."/>
            <person name="Varela M.C."/>
            <person name="Egas C."/>
            <person name="Matos J."/>
            <person name="Miguel C.M."/>
            <person name="Oliveira M.M."/>
            <person name="Ricardo C.P."/>
            <person name="Goncalves S."/>
        </authorList>
    </citation>
    <scope>NUCLEOTIDE SEQUENCE [LARGE SCALE GENOMIC DNA]</scope>
    <source>
        <strain evidence="8">cv. HL8</strain>
    </source>
</reference>
<dbReference type="GO" id="GO:0020037">
    <property type="term" value="F:heme binding"/>
    <property type="evidence" value="ECO:0007669"/>
    <property type="project" value="InterPro"/>
</dbReference>
<dbReference type="GO" id="GO:0016705">
    <property type="term" value="F:oxidoreductase activity, acting on paired donors, with incorporation or reduction of molecular oxygen"/>
    <property type="evidence" value="ECO:0007669"/>
    <property type="project" value="InterPro"/>
</dbReference>
<comment type="similarity">
    <text evidence="1">Belongs to the cytochrome P450 family.</text>
</comment>
<dbReference type="Gene3D" id="1.10.630.10">
    <property type="entry name" value="Cytochrome P450"/>
    <property type="match status" value="1"/>
</dbReference>
<evidence type="ECO:0000256" key="2">
    <source>
        <dbReference type="ARBA" id="ARBA00022617"/>
    </source>
</evidence>
<dbReference type="GO" id="GO:0004497">
    <property type="term" value="F:monooxygenase activity"/>
    <property type="evidence" value="ECO:0007669"/>
    <property type="project" value="InterPro"/>
</dbReference>
<gene>
    <name evidence="7" type="primary">CYP71B10</name>
    <name evidence="7" type="ORF">CFP56_044136</name>
</gene>
<feature type="region of interest" description="Disordered" evidence="6">
    <location>
        <begin position="1"/>
        <end position="25"/>
    </location>
</feature>
<dbReference type="Proteomes" id="UP000237347">
    <property type="component" value="Unassembled WGS sequence"/>
</dbReference>
<sequence length="84" mass="9259">SKTKKSQASIKPPLGPPKLPIIGNSRQVGRLNHRSLWKLSKIYGPAMLLQLGQMQTLVISSPQMAKEVLKTNDAKCCTRPISYS</sequence>
<evidence type="ECO:0000256" key="5">
    <source>
        <dbReference type="ARBA" id="ARBA00023004"/>
    </source>
</evidence>
<protein>
    <submittedName>
        <fullName evidence="7">Cytochrome p450 71b10</fullName>
    </submittedName>
</protein>
<keyword evidence="8" id="KW-1185">Reference proteome</keyword>
<dbReference type="GO" id="GO:0005506">
    <property type="term" value="F:iron ion binding"/>
    <property type="evidence" value="ECO:0007669"/>
    <property type="project" value="InterPro"/>
</dbReference>
<organism evidence="7 8">
    <name type="scientific">Quercus suber</name>
    <name type="common">Cork oak</name>
    <dbReference type="NCBI Taxonomy" id="58331"/>
    <lineage>
        <taxon>Eukaryota</taxon>
        <taxon>Viridiplantae</taxon>
        <taxon>Streptophyta</taxon>
        <taxon>Embryophyta</taxon>
        <taxon>Tracheophyta</taxon>
        <taxon>Spermatophyta</taxon>
        <taxon>Magnoliopsida</taxon>
        <taxon>eudicotyledons</taxon>
        <taxon>Gunneridae</taxon>
        <taxon>Pentapetalae</taxon>
        <taxon>rosids</taxon>
        <taxon>fabids</taxon>
        <taxon>Fagales</taxon>
        <taxon>Fagaceae</taxon>
        <taxon>Quercus</taxon>
    </lineage>
</organism>
<dbReference type="PANTHER" id="PTHR47955">
    <property type="entry name" value="CYTOCHROME P450 FAMILY 71 PROTEIN"/>
    <property type="match status" value="1"/>
</dbReference>
<dbReference type="InterPro" id="IPR036396">
    <property type="entry name" value="Cyt_P450_sf"/>
</dbReference>
<keyword evidence="2" id="KW-0349">Heme</keyword>
<evidence type="ECO:0000256" key="4">
    <source>
        <dbReference type="ARBA" id="ARBA00023002"/>
    </source>
</evidence>
<feature type="non-terminal residue" evidence="7">
    <location>
        <position position="1"/>
    </location>
</feature>
<comment type="caution">
    <text evidence="7">The sequence shown here is derived from an EMBL/GenBank/DDBJ whole genome shotgun (WGS) entry which is preliminary data.</text>
</comment>
<dbReference type="SUPFAM" id="SSF48264">
    <property type="entry name" value="Cytochrome P450"/>
    <property type="match status" value="1"/>
</dbReference>
<evidence type="ECO:0000313" key="8">
    <source>
        <dbReference type="Proteomes" id="UP000237347"/>
    </source>
</evidence>
<keyword evidence="4" id="KW-0560">Oxidoreductase</keyword>
<dbReference type="PANTHER" id="PTHR47955:SF8">
    <property type="entry name" value="CYTOCHROME P450 71D11-LIKE"/>
    <property type="match status" value="1"/>
</dbReference>